<reference evidence="3" key="1">
    <citation type="submission" date="2017-09" db="EMBL/GenBank/DDBJ databases">
        <title>Depth-based differentiation of microbial function through sediment-hosted aquifers and enrichment of novel symbionts in the deep terrestrial subsurface.</title>
        <authorList>
            <person name="Probst A.J."/>
            <person name="Ladd B."/>
            <person name="Jarett J.K."/>
            <person name="Geller-Mcgrath D.E."/>
            <person name="Sieber C.M.K."/>
            <person name="Emerson J.B."/>
            <person name="Anantharaman K."/>
            <person name="Thomas B.C."/>
            <person name="Malmstrom R."/>
            <person name="Stieglmeier M."/>
            <person name="Klingl A."/>
            <person name="Woyke T."/>
            <person name="Ryan C.M."/>
            <person name="Banfield J.F."/>
        </authorList>
    </citation>
    <scope>NUCLEOTIDE SEQUENCE [LARGE SCALE GENOMIC DNA]</scope>
</reference>
<accession>A0A2H0VJ88</accession>
<sequence>MSNNLLEVLFSKGQIRKGREFVDAHRLTPTGIDDLDNLIGGGWSSGINLITGLAGTGKSLICALGMSEQLQQGRPVLVVDTECSYDLWQQHIDLSQAWLLPPKQNPFLPIGFDFSITATRITEYIAWAEANNTPLGLVVIDALNGFIPRDEQAFNSVPDYLVGNHQTTIAHAEIIDSFLRTLHQFALRHRLPILLTYHDYEQTTSFINDLPTNGDEHPSIMTETEKNVAISLATHNSITISTSPLYQYPGNSHLSNTPFIATGNYSRMIDFDQPDRFLLGVECTHNNHAPSKSLTSIAIPFTQLIKFYYLPP</sequence>
<dbReference type="InterPro" id="IPR027417">
    <property type="entry name" value="P-loop_NTPase"/>
</dbReference>
<dbReference type="InterPro" id="IPR014774">
    <property type="entry name" value="KaiC-like_dom"/>
</dbReference>
<feature type="domain" description="KaiC-like" evidence="1">
    <location>
        <begin position="29"/>
        <end position="84"/>
    </location>
</feature>
<proteinExistence type="predicted"/>
<protein>
    <recommendedName>
        <fullName evidence="1">KaiC-like domain-containing protein</fullName>
    </recommendedName>
</protein>
<dbReference type="Pfam" id="PF06745">
    <property type="entry name" value="ATPase"/>
    <property type="match status" value="1"/>
</dbReference>
<evidence type="ECO:0000313" key="3">
    <source>
        <dbReference type="Proteomes" id="UP000230796"/>
    </source>
</evidence>
<dbReference type="Gene3D" id="3.40.50.300">
    <property type="entry name" value="P-loop containing nucleotide triphosphate hydrolases"/>
    <property type="match status" value="1"/>
</dbReference>
<comment type="caution">
    <text evidence="2">The sequence shown here is derived from an EMBL/GenBank/DDBJ whole genome shotgun (WGS) entry which is preliminary data.</text>
</comment>
<dbReference type="AlphaFoldDB" id="A0A2H0VJ88"/>
<dbReference type="Proteomes" id="UP000230796">
    <property type="component" value="Unassembled WGS sequence"/>
</dbReference>
<gene>
    <name evidence="2" type="ORF">COT87_00785</name>
</gene>
<name>A0A2H0VJ88_9BACT</name>
<dbReference type="SUPFAM" id="SSF52540">
    <property type="entry name" value="P-loop containing nucleoside triphosphate hydrolases"/>
    <property type="match status" value="1"/>
</dbReference>
<dbReference type="EMBL" id="PFAF01000011">
    <property type="protein sequence ID" value="PIR99174.1"/>
    <property type="molecule type" value="Genomic_DNA"/>
</dbReference>
<organism evidence="2 3">
    <name type="scientific">Candidatus Collierbacteria bacterium CG10_big_fil_rev_8_21_14_0_10_44_9</name>
    <dbReference type="NCBI Taxonomy" id="1974535"/>
    <lineage>
        <taxon>Bacteria</taxon>
        <taxon>Candidatus Collieribacteriota</taxon>
    </lineage>
</organism>
<evidence type="ECO:0000259" key="1">
    <source>
        <dbReference type="Pfam" id="PF06745"/>
    </source>
</evidence>
<evidence type="ECO:0000313" key="2">
    <source>
        <dbReference type="EMBL" id="PIR99174.1"/>
    </source>
</evidence>
<feature type="non-terminal residue" evidence="2">
    <location>
        <position position="312"/>
    </location>
</feature>